<reference evidence="3 4" key="1">
    <citation type="submission" date="2014-04" db="EMBL/GenBank/DDBJ databases">
        <title>Evolutionary Origins and Diversification of the Mycorrhizal Mutualists.</title>
        <authorList>
            <consortium name="DOE Joint Genome Institute"/>
            <consortium name="Mycorrhizal Genomics Consortium"/>
            <person name="Kohler A."/>
            <person name="Kuo A."/>
            <person name="Nagy L.G."/>
            <person name="Floudas D."/>
            <person name="Copeland A."/>
            <person name="Barry K.W."/>
            <person name="Cichocki N."/>
            <person name="Veneault-Fourrey C."/>
            <person name="LaButti K."/>
            <person name="Lindquist E.A."/>
            <person name="Lipzen A."/>
            <person name="Lundell T."/>
            <person name="Morin E."/>
            <person name="Murat C."/>
            <person name="Riley R."/>
            <person name="Ohm R."/>
            <person name="Sun H."/>
            <person name="Tunlid A."/>
            <person name="Henrissat B."/>
            <person name="Grigoriev I.V."/>
            <person name="Hibbett D.S."/>
            <person name="Martin F."/>
        </authorList>
    </citation>
    <scope>NUCLEOTIDE SEQUENCE [LARGE SCALE GENOMIC DNA]</scope>
    <source>
        <strain evidence="3 4">MD-312</strain>
    </source>
</reference>
<feature type="region of interest" description="Disordered" evidence="1">
    <location>
        <begin position="342"/>
        <end position="376"/>
    </location>
</feature>
<feature type="compositionally biased region" description="Basic and acidic residues" evidence="1">
    <location>
        <begin position="640"/>
        <end position="650"/>
    </location>
</feature>
<keyword evidence="2" id="KW-1133">Transmembrane helix</keyword>
<evidence type="ECO:0000313" key="3">
    <source>
        <dbReference type="EMBL" id="KIJ63572.1"/>
    </source>
</evidence>
<name>A0A0C9WEQ9_9AGAM</name>
<feature type="region of interest" description="Disordered" evidence="1">
    <location>
        <begin position="486"/>
        <end position="524"/>
    </location>
</feature>
<dbReference type="OrthoDB" id="3219582at2759"/>
<organism evidence="3 4">
    <name type="scientific">Hydnomerulius pinastri MD-312</name>
    <dbReference type="NCBI Taxonomy" id="994086"/>
    <lineage>
        <taxon>Eukaryota</taxon>
        <taxon>Fungi</taxon>
        <taxon>Dikarya</taxon>
        <taxon>Basidiomycota</taxon>
        <taxon>Agaricomycotina</taxon>
        <taxon>Agaricomycetes</taxon>
        <taxon>Agaricomycetidae</taxon>
        <taxon>Boletales</taxon>
        <taxon>Boletales incertae sedis</taxon>
        <taxon>Leucogyrophana</taxon>
    </lineage>
</organism>
<feature type="region of interest" description="Disordered" evidence="1">
    <location>
        <begin position="549"/>
        <end position="692"/>
    </location>
</feature>
<dbReference type="EMBL" id="KN839850">
    <property type="protein sequence ID" value="KIJ63572.1"/>
    <property type="molecule type" value="Genomic_DNA"/>
</dbReference>
<gene>
    <name evidence="3" type="ORF">HYDPIDRAFT_29366</name>
</gene>
<dbReference type="Proteomes" id="UP000053820">
    <property type="component" value="Unassembled WGS sequence"/>
</dbReference>
<feature type="compositionally biased region" description="Polar residues" evidence="1">
    <location>
        <begin position="550"/>
        <end position="559"/>
    </location>
</feature>
<feature type="region of interest" description="Disordered" evidence="1">
    <location>
        <begin position="404"/>
        <end position="466"/>
    </location>
</feature>
<dbReference type="AlphaFoldDB" id="A0A0C9WEQ9"/>
<feature type="transmembrane region" description="Helical" evidence="2">
    <location>
        <begin position="103"/>
        <end position="130"/>
    </location>
</feature>
<feature type="transmembrane region" description="Helical" evidence="2">
    <location>
        <begin position="21"/>
        <end position="40"/>
    </location>
</feature>
<evidence type="ECO:0000256" key="2">
    <source>
        <dbReference type="SAM" id="Phobius"/>
    </source>
</evidence>
<feature type="compositionally biased region" description="Low complexity" evidence="1">
    <location>
        <begin position="434"/>
        <end position="448"/>
    </location>
</feature>
<dbReference type="HOGENOM" id="CLU_423992_0_0_1"/>
<accession>A0A0C9WEQ9</accession>
<sequence>MLSHVVPAARNSLSIFKDLDIFVGSVSFTPLFLYSFYLYLLSYRHFIPNLPLALQAYLKFPLAILLVVVVAINEVGSFVGISIESLSTKVPLAIGFTHNSESLWLSLSEFSLALYTTIQIIFFLLAFYRLAKAFLDQRRIELTHSDEHHFYNGIAWITVGIEIGVIETLAGFAQGSFAVALARRILRLVARFILMIGLLKGLDTAESFENLADELRGISRFSRRVSRMLGVSPRLSTFRRASQLHPHPSLAHELSPMEKQRNEQRVTVHYERGQAPFLQIRFSALDFPAQAILADTIQPRRRSCSGLIPGYAGAEGGSQQYIGANVSAEMLTLRNAVLEAPRAKSALPAPHTHPTERSRQPGRRHSRVESGGTISDNMSVVRDLERRFPNLPPRVTGRYRGSILGQGYEEDPFPVVGISREPSMRRDESVQGTSEEGAGSVGLSASGSIKRKPAPPLLASPTYISGRGNRPVSTWGGLTQNSVQYPVASPATPTSPWTGTTAYSPPTVLGGEASTPKSSRRMTPHNLFKRASKAMSDASVRSAEWLASARSHQATQPQLTPADIEMYRSGGVGSSSPRRASDDPGNVASMSGENLLPQDNRRSADDAGAGTKASPRRPRLITRVSVGRAPMRTTPTPTHAEYEQGRERVLSSHGSVNMAEEPESRRGGGARRATMIPREQDIGPDQSFFLND</sequence>
<keyword evidence="2" id="KW-0812">Transmembrane</keyword>
<evidence type="ECO:0000313" key="4">
    <source>
        <dbReference type="Proteomes" id="UP000053820"/>
    </source>
</evidence>
<keyword evidence="4" id="KW-1185">Reference proteome</keyword>
<keyword evidence="2" id="KW-0472">Membrane</keyword>
<proteinExistence type="predicted"/>
<protein>
    <submittedName>
        <fullName evidence="3">Uncharacterized protein</fullName>
    </submittedName>
</protein>
<evidence type="ECO:0000256" key="1">
    <source>
        <dbReference type="SAM" id="MobiDB-lite"/>
    </source>
</evidence>
<feature type="compositionally biased region" description="Polar residues" evidence="1">
    <location>
        <begin position="491"/>
        <end position="504"/>
    </location>
</feature>
<feature type="transmembrane region" description="Helical" evidence="2">
    <location>
        <begin position="60"/>
        <end position="83"/>
    </location>
</feature>